<name>A0A8T4L9K8_9ARCH</name>
<accession>A0A8T4L9K8</accession>
<dbReference type="InterPro" id="IPR037914">
    <property type="entry name" value="SpoVT-AbrB_sf"/>
</dbReference>
<gene>
    <name evidence="1" type="ORF">J4215_02395</name>
</gene>
<organism evidence="1 2">
    <name type="scientific">Candidatus Iainarchaeum sp</name>
    <dbReference type="NCBI Taxonomy" id="3101447"/>
    <lineage>
        <taxon>Archaea</taxon>
        <taxon>Candidatus Iainarchaeota</taxon>
        <taxon>Candidatus Iainarchaeia</taxon>
        <taxon>Candidatus Iainarchaeales</taxon>
        <taxon>Candidatus Iainarchaeaceae</taxon>
        <taxon>Candidatus Iainarchaeum</taxon>
    </lineage>
</organism>
<dbReference type="Gene3D" id="2.10.260.10">
    <property type="match status" value="1"/>
</dbReference>
<protein>
    <recommendedName>
        <fullName evidence="3">AbrB/MazE/SpoVT family DNA-binding domain-containing protein</fullName>
    </recommendedName>
</protein>
<dbReference type="AlphaFoldDB" id="A0A8T4L9K8"/>
<reference evidence="1" key="2">
    <citation type="submission" date="2021-05" db="EMBL/GenBank/DDBJ databases">
        <title>Protein family content uncovers lineage relationships and bacterial pathway maintenance mechanisms in DPANN archaea.</title>
        <authorList>
            <person name="Castelle C.J."/>
            <person name="Meheust R."/>
            <person name="Jaffe A.L."/>
            <person name="Seitz K."/>
            <person name="Gong X."/>
            <person name="Baker B.J."/>
            <person name="Banfield J.F."/>
        </authorList>
    </citation>
    <scope>NUCLEOTIDE SEQUENCE</scope>
    <source>
        <strain evidence="1">RIFCSPLOWO2_01_FULL_AR10_48_17</strain>
    </source>
</reference>
<evidence type="ECO:0000313" key="1">
    <source>
        <dbReference type="EMBL" id="MBS3061410.1"/>
    </source>
</evidence>
<comment type="caution">
    <text evidence="1">The sequence shown here is derived from an EMBL/GenBank/DDBJ whole genome shotgun (WGS) entry which is preliminary data.</text>
</comment>
<dbReference type="Proteomes" id="UP000675968">
    <property type="component" value="Unassembled WGS sequence"/>
</dbReference>
<dbReference type="SUPFAM" id="SSF89447">
    <property type="entry name" value="AbrB/MazE/MraZ-like"/>
    <property type="match status" value="1"/>
</dbReference>
<sequence length="85" mass="9875">METIVETTRMSTKGQLVIPKKTREFTESESETIFTVSPLDKNTIVLKKMNTQKLVSEFQRLRAGVKNKFTEEEINDVIRKTRKKA</sequence>
<evidence type="ECO:0008006" key="3">
    <source>
        <dbReference type="Google" id="ProtNLM"/>
    </source>
</evidence>
<proteinExistence type="predicted"/>
<reference evidence="1" key="1">
    <citation type="submission" date="2021-03" db="EMBL/GenBank/DDBJ databases">
        <authorList>
            <person name="Jaffe A."/>
        </authorList>
    </citation>
    <scope>NUCLEOTIDE SEQUENCE</scope>
    <source>
        <strain evidence="1">RIFCSPLOWO2_01_FULL_AR10_48_17</strain>
    </source>
</reference>
<dbReference type="EMBL" id="JAGVWC010000009">
    <property type="protein sequence ID" value="MBS3061410.1"/>
    <property type="molecule type" value="Genomic_DNA"/>
</dbReference>
<evidence type="ECO:0000313" key="2">
    <source>
        <dbReference type="Proteomes" id="UP000675968"/>
    </source>
</evidence>